<keyword evidence="8" id="KW-1185">Reference proteome</keyword>
<evidence type="ECO:0000256" key="4">
    <source>
        <dbReference type="ARBA" id="ARBA00022989"/>
    </source>
</evidence>
<reference evidence="7 8" key="1">
    <citation type="submission" date="2019-08" db="EMBL/GenBank/DDBJ databases">
        <title>Bradymonadales sp. TMQ4.</title>
        <authorList>
            <person name="Liang Q."/>
        </authorList>
    </citation>
    <scope>NUCLEOTIDE SEQUENCE [LARGE SCALE GENOMIC DNA]</scope>
    <source>
        <strain evidence="7 8">TMQ4</strain>
    </source>
</reference>
<name>A0A5C6XE91_9DELT</name>
<feature type="transmembrane region" description="Helical" evidence="6">
    <location>
        <begin position="96"/>
        <end position="116"/>
    </location>
</feature>
<keyword evidence="5 6" id="KW-0472">Membrane</keyword>
<feature type="transmembrane region" description="Helical" evidence="6">
    <location>
        <begin position="37"/>
        <end position="58"/>
    </location>
</feature>
<dbReference type="Pfam" id="PF03899">
    <property type="entry name" value="ATP-synt_I"/>
    <property type="match status" value="1"/>
</dbReference>
<organism evidence="7 8">
    <name type="scientific">Lujinxingia vulgaris</name>
    <dbReference type="NCBI Taxonomy" id="2600176"/>
    <lineage>
        <taxon>Bacteria</taxon>
        <taxon>Deltaproteobacteria</taxon>
        <taxon>Bradymonadales</taxon>
        <taxon>Lujinxingiaceae</taxon>
        <taxon>Lujinxingia</taxon>
    </lineage>
</organism>
<dbReference type="AlphaFoldDB" id="A0A5C6XE91"/>
<evidence type="ECO:0000256" key="1">
    <source>
        <dbReference type="ARBA" id="ARBA00004651"/>
    </source>
</evidence>
<protein>
    <submittedName>
        <fullName evidence="7">Uncharacterized protein</fullName>
    </submittedName>
</protein>
<dbReference type="EMBL" id="VOSM01000001">
    <property type="protein sequence ID" value="TXD38843.1"/>
    <property type="molecule type" value="Genomic_DNA"/>
</dbReference>
<comment type="caution">
    <text evidence="7">The sequence shown here is derived from an EMBL/GenBank/DDBJ whole genome shotgun (WGS) entry which is preliminary data.</text>
</comment>
<gene>
    <name evidence="7" type="ORF">FRC98_00110</name>
</gene>
<feature type="transmembrane region" description="Helical" evidence="6">
    <location>
        <begin position="70"/>
        <end position="90"/>
    </location>
</feature>
<accession>A0A5C6XE91</accession>
<dbReference type="GO" id="GO:0005886">
    <property type="term" value="C:plasma membrane"/>
    <property type="evidence" value="ECO:0007669"/>
    <property type="project" value="UniProtKB-SubCell"/>
</dbReference>
<sequence>MATLDRSFVDGVFWRMLALGALLALITAWAISPRFGYSMALGTLTSALSLRVTAFVVAKMIKGAIDGNPGAAGWAAVLAFKLAILFFAIWFCLSTLSAHAVGFILGYKVLLPALAWQAVLTRRDRRSTDDDADDNEST</sequence>
<feature type="transmembrane region" description="Helical" evidence="6">
    <location>
        <begin position="12"/>
        <end position="31"/>
    </location>
</feature>
<evidence type="ECO:0000256" key="3">
    <source>
        <dbReference type="ARBA" id="ARBA00022692"/>
    </source>
</evidence>
<dbReference type="RefSeq" id="WP_146979282.1">
    <property type="nucleotide sequence ID" value="NZ_VOSM01000001.1"/>
</dbReference>
<evidence type="ECO:0000256" key="5">
    <source>
        <dbReference type="ARBA" id="ARBA00023136"/>
    </source>
</evidence>
<evidence type="ECO:0000256" key="6">
    <source>
        <dbReference type="SAM" id="Phobius"/>
    </source>
</evidence>
<dbReference type="InterPro" id="IPR005598">
    <property type="entry name" value="ATP_synth_I"/>
</dbReference>
<keyword evidence="2" id="KW-1003">Cell membrane</keyword>
<dbReference type="Proteomes" id="UP000321412">
    <property type="component" value="Unassembled WGS sequence"/>
</dbReference>
<evidence type="ECO:0000256" key="2">
    <source>
        <dbReference type="ARBA" id="ARBA00022475"/>
    </source>
</evidence>
<keyword evidence="3 6" id="KW-0812">Transmembrane</keyword>
<dbReference type="OrthoDB" id="5513986at2"/>
<comment type="subcellular location">
    <subcellularLocation>
        <location evidence="1">Cell membrane</location>
        <topology evidence="1">Multi-pass membrane protein</topology>
    </subcellularLocation>
</comment>
<proteinExistence type="predicted"/>
<evidence type="ECO:0000313" key="7">
    <source>
        <dbReference type="EMBL" id="TXD38843.1"/>
    </source>
</evidence>
<keyword evidence="4 6" id="KW-1133">Transmembrane helix</keyword>
<evidence type="ECO:0000313" key="8">
    <source>
        <dbReference type="Proteomes" id="UP000321412"/>
    </source>
</evidence>